<dbReference type="InterPro" id="IPR036661">
    <property type="entry name" value="Luciferase-like_sf"/>
</dbReference>
<evidence type="ECO:0000259" key="3">
    <source>
        <dbReference type="Pfam" id="PF00296"/>
    </source>
</evidence>
<evidence type="ECO:0000256" key="2">
    <source>
        <dbReference type="ARBA" id="ARBA00023033"/>
    </source>
</evidence>
<evidence type="ECO:0000313" key="4">
    <source>
        <dbReference type="EMBL" id="MBR0668076.1"/>
    </source>
</evidence>
<organism evidence="4 5">
    <name type="scientific">Plastoroseomonas hellenica</name>
    <dbReference type="NCBI Taxonomy" id="2687306"/>
    <lineage>
        <taxon>Bacteria</taxon>
        <taxon>Pseudomonadati</taxon>
        <taxon>Pseudomonadota</taxon>
        <taxon>Alphaproteobacteria</taxon>
        <taxon>Acetobacterales</taxon>
        <taxon>Acetobacteraceae</taxon>
        <taxon>Plastoroseomonas</taxon>
    </lineage>
</organism>
<dbReference type="RefSeq" id="WP_211855854.1">
    <property type="nucleotide sequence ID" value="NZ_JAAGBB010000047.1"/>
</dbReference>
<evidence type="ECO:0000256" key="1">
    <source>
        <dbReference type="ARBA" id="ARBA00023002"/>
    </source>
</evidence>
<dbReference type="Gene3D" id="3.20.20.30">
    <property type="entry name" value="Luciferase-like domain"/>
    <property type="match status" value="1"/>
</dbReference>
<dbReference type="PANTHER" id="PTHR30137:SF8">
    <property type="entry name" value="BLR5498 PROTEIN"/>
    <property type="match status" value="1"/>
</dbReference>
<proteinExistence type="predicted"/>
<reference evidence="5" key="1">
    <citation type="journal article" date="2021" name="Syst. Appl. Microbiol.">
        <title>Roseomonas hellenica sp. nov., isolated from roots of wild-growing Alkanna tinctoria.</title>
        <authorList>
            <person name="Rat A."/>
            <person name="Naranjo H.D."/>
            <person name="Lebbe L."/>
            <person name="Cnockaert M."/>
            <person name="Krigas N."/>
            <person name="Grigoriadou K."/>
            <person name="Maloupa E."/>
            <person name="Willems A."/>
        </authorList>
    </citation>
    <scope>NUCLEOTIDE SEQUENCE [LARGE SCALE GENOMIC DNA]</scope>
    <source>
        <strain evidence="5">LMG 31523</strain>
    </source>
</reference>
<keyword evidence="1" id="KW-0560">Oxidoreductase</keyword>
<comment type="caution">
    <text evidence="4">The sequence shown here is derived from an EMBL/GenBank/DDBJ whole genome shotgun (WGS) entry which is preliminary data.</text>
</comment>
<dbReference type="InterPro" id="IPR011251">
    <property type="entry name" value="Luciferase-like_dom"/>
</dbReference>
<gene>
    <name evidence="4" type="ORF">GXW71_27225</name>
</gene>
<keyword evidence="5" id="KW-1185">Reference proteome</keyword>
<keyword evidence="2" id="KW-0503">Monooxygenase</keyword>
<protein>
    <submittedName>
        <fullName evidence="4">LLM class flavin-dependent oxidoreductase</fullName>
    </submittedName>
</protein>
<sequence>MEFGLFCLMGYREPGTATAAIYDAAVAQVQAAEEAGFATAWFAEHHFSNYCVCPSPLMMVARCAGETQRIRLASGVVIAPLYNPARLLSEIGMADALTHGRLVLGLGSGYQPYEFERFAEPLDDSVAKLVEFMDMLDAAFAGDCFTHAGPHYVLPETHIAPRPPQGVPDIWIAGDNPALHRVAARRGHAVMVTPRHYSAALLAAARARIAESWRAEGRDPQGMRFAALRPCCVTDDSDEADAFLEQTRFQIRLSQSLRFREQALAGAMLVEKPWAGEPTLAEMARHMLVGPAAHVAARLAEEIRAADPCHYLLQFQVGGSRTPQALRSIARFAGEVVPLLERMVGPLAGIGQRAPVTA</sequence>
<evidence type="ECO:0000313" key="5">
    <source>
        <dbReference type="Proteomes" id="UP001196870"/>
    </source>
</evidence>
<dbReference type="SUPFAM" id="SSF51679">
    <property type="entry name" value="Bacterial luciferase-like"/>
    <property type="match status" value="1"/>
</dbReference>
<feature type="domain" description="Luciferase-like" evidence="3">
    <location>
        <begin position="1"/>
        <end position="301"/>
    </location>
</feature>
<dbReference type="EMBL" id="JAAGBB010000047">
    <property type="protein sequence ID" value="MBR0668076.1"/>
    <property type="molecule type" value="Genomic_DNA"/>
</dbReference>
<accession>A0ABS5F675</accession>
<dbReference type="InterPro" id="IPR050766">
    <property type="entry name" value="Bact_Lucif_Oxidored"/>
</dbReference>
<dbReference type="Pfam" id="PF00296">
    <property type="entry name" value="Bac_luciferase"/>
    <property type="match status" value="1"/>
</dbReference>
<name>A0ABS5F675_9PROT</name>
<dbReference type="Proteomes" id="UP001196870">
    <property type="component" value="Unassembled WGS sequence"/>
</dbReference>
<dbReference type="PANTHER" id="PTHR30137">
    <property type="entry name" value="LUCIFERASE-LIKE MONOOXYGENASE"/>
    <property type="match status" value="1"/>
</dbReference>